<keyword evidence="1" id="KW-0472">Membrane</keyword>
<gene>
    <name evidence="2" type="ORF">EDM22_08700</name>
</gene>
<keyword evidence="3" id="KW-1185">Reference proteome</keyword>
<comment type="caution">
    <text evidence="2">The sequence shown here is derived from an EMBL/GenBank/DDBJ whole genome shotgun (WGS) entry which is preliminary data.</text>
</comment>
<dbReference type="EMBL" id="RHHB01000012">
    <property type="protein sequence ID" value="RNB50002.1"/>
    <property type="molecule type" value="Genomic_DNA"/>
</dbReference>
<evidence type="ECO:0000313" key="3">
    <source>
        <dbReference type="Proteomes" id="UP000275048"/>
    </source>
</evidence>
<organism evidence="2 3">
    <name type="scientific">Agromyces tardus</name>
    <dbReference type="NCBI Taxonomy" id="2583849"/>
    <lineage>
        <taxon>Bacteria</taxon>
        <taxon>Bacillati</taxon>
        <taxon>Actinomycetota</taxon>
        <taxon>Actinomycetes</taxon>
        <taxon>Micrococcales</taxon>
        <taxon>Microbacteriaceae</taxon>
        <taxon>Agromyces</taxon>
    </lineage>
</organism>
<evidence type="ECO:0000313" key="2">
    <source>
        <dbReference type="EMBL" id="RNB50002.1"/>
    </source>
</evidence>
<dbReference type="Proteomes" id="UP000275048">
    <property type="component" value="Unassembled WGS sequence"/>
</dbReference>
<keyword evidence="1" id="KW-1133">Transmembrane helix</keyword>
<dbReference type="Pfam" id="PF19851">
    <property type="entry name" value="DUF6326"/>
    <property type="match status" value="1"/>
</dbReference>
<dbReference type="OrthoDB" id="1551186at2"/>
<proteinExistence type="predicted"/>
<feature type="transmembrane region" description="Helical" evidence="1">
    <location>
        <begin position="62"/>
        <end position="83"/>
    </location>
</feature>
<protein>
    <submittedName>
        <fullName evidence="2">Uncharacterized protein</fullName>
    </submittedName>
</protein>
<sequence>MTVRTTTPTPVDNPPVSVQAKLAAAWTSFMFLYIYVDILNFYKPGVVDGILNGLIWRFDISSTLLTIFLVSVSIPALMVVLSISLPARVNRTTNLVVASLLIPYSIFNAAGATWEWAAFYGISIGIEVLLLVFILRSAWSWPRTPAVPAGSATTDLRQGVRQ</sequence>
<feature type="transmembrane region" description="Helical" evidence="1">
    <location>
        <begin position="95"/>
        <end position="111"/>
    </location>
</feature>
<name>A0A3M8AFP7_9MICO</name>
<dbReference type="AlphaFoldDB" id="A0A3M8AFP7"/>
<keyword evidence="1" id="KW-0812">Transmembrane</keyword>
<dbReference type="InterPro" id="IPR046289">
    <property type="entry name" value="DUF6326"/>
</dbReference>
<evidence type="ECO:0000256" key="1">
    <source>
        <dbReference type="SAM" id="Phobius"/>
    </source>
</evidence>
<feature type="transmembrane region" description="Helical" evidence="1">
    <location>
        <begin position="22"/>
        <end position="42"/>
    </location>
</feature>
<accession>A0A3M8AFP7</accession>
<dbReference type="RefSeq" id="WP_122936671.1">
    <property type="nucleotide sequence ID" value="NZ_JBHSNT010000007.1"/>
</dbReference>
<reference evidence="2 3" key="1">
    <citation type="submission" date="2018-10" db="EMBL/GenBank/DDBJ databases">
        <title>Isolation, diversity and antibacterial activity of antinobacteria from the wheat rhizosphere soil.</title>
        <authorList>
            <person name="Sun T."/>
        </authorList>
    </citation>
    <scope>NUCLEOTIDE SEQUENCE [LARGE SCALE GENOMIC DNA]</scope>
    <source>
        <strain evidence="2 3">SJ-23</strain>
    </source>
</reference>
<feature type="transmembrane region" description="Helical" evidence="1">
    <location>
        <begin position="117"/>
        <end position="135"/>
    </location>
</feature>